<dbReference type="GO" id="GO:0016903">
    <property type="term" value="F:oxidoreductase activity, acting on the aldehyde or oxo group of donors"/>
    <property type="evidence" value="ECO:0007669"/>
    <property type="project" value="InterPro"/>
</dbReference>
<keyword evidence="3 12" id="KW-0004">4Fe-4S</keyword>
<feature type="site" description="Important for catalytic activity" evidence="11">
    <location>
        <position position="114"/>
    </location>
</feature>
<dbReference type="Pfam" id="PF02775">
    <property type="entry name" value="TPP_enzyme_C"/>
    <property type="match status" value="1"/>
</dbReference>
<dbReference type="PROSITE" id="PS00198">
    <property type="entry name" value="4FE4S_FER_1"/>
    <property type="match status" value="1"/>
</dbReference>
<evidence type="ECO:0000256" key="6">
    <source>
        <dbReference type="ARBA" id="ARBA00023002"/>
    </source>
</evidence>
<dbReference type="InterPro" id="IPR011895">
    <property type="entry name" value="Pyrv_flavodox_OxRed"/>
</dbReference>
<dbReference type="InterPro" id="IPR011766">
    <property type="entry name" value="TPP_enzyme_TPP-bd"/>
</dbReference>
<dbReference type="Gene3D" id="3.40.50.970">
    <property type="match status" value="2"/>
</dbReference>
<dbReference type="Pfam" id="PF01855">
    <property type="entry name" value="POR_N"/>
    <property type="match status" value="1"/>
</dbReference>
<dbReference type="Pfam" id="PF10371">
    <property type="entry name" value="EKR"/>
    <property type="match status" value="1"/>
</dbReference>
<evidence type="ECO:0000256" key="4">
    <source>
        <dbReference type="ARBA" id="ARBA00022723"/>
    </source>
</evidence>
<dbReference type="GO" id="GO:0006979">
    <property type="term" value="P:response to oxidative stress"/>
    <property type="evidence" value="ECO:0007669"/>
    <property type="project" value="TreeGrafter"/>
</dbReference>
<feature type="binding site" evidence="12">
    <location>
        <position position="694"/>
    </location>
    <ligand>
        <name>[4Fe-4S] cluster</name>
        <dbReference type="ChEBI" id="CHEBI:49883"/>
        <label>1</label>
    </ligand>
</feature>
<dbReference type="PIRSF" id="PIRSF000159">
    <property type="entry name" value="NifJ"/>
    <property type="match status" value="1"/>
</dbReference>
<dbReference type="SUPFAM" id="SSF53323">
    <property type="entry name" value="Pyruvate-ferredoxin oxidoreductase, PFOR, domain III"/>
    <property type="match status" value="1"/>
</dbReference>
<feature type="binding site" evidence="10">
    <location>
        <position position="31"/>
    </location>
    <ligand>
        <name>pyruvate</name>
        <dbReference type="ChEBI" id="CHEBI:15361"/>
    </ligand>
</feature>
<evidence type="ECO:0000256" key="8">
    <source>
        <dbReference type="ARBA" id="ARBA00023014"/>
    </source>
</evidence>
<evidence type="ECO:0000256" key="12">
    <source>
        <dbReference type="PIRSR" id="PIRSR000159-50"/>
    </source>
</evidence>
<evidence type="ECO:0000256" key="7">
    <source>
        <dbReference type="ARBA" id="ARBA00023004"/>
    </source>
</evidence>
<dbReference type="SUPFAM" id="SSF54862">
    <property type="entry name" value="4Fe-4S ferredoxins"/>
    <property type="match status" value="1"/>
</dbReference>
<feature type="binding site" evidence="12">
    <location>
        <position position="824"/>
    </location>
    <ligand>
        <name>[4Fe-4S] cluster</name>
        <dbReference type="ChEBI" id="CHEBI:49883"/>
        <label>3</label>
    </ligand>
</feature>
<evidence type="ECO:0000256" key="10">
    <source>
        <dbReference type="PIRSR" id="PIRSR000159-1"/>
    </source>
</evidence>
<dbReference type="GO" id="GO:0030976">
    <property type="term" value="F:thiamine pyrophosphate binding"/>
    <property type="evidence" value="ECO:0007669"/>
    <property type="project" value="InterPro"/>
</dbReference>
<dbReference type="PANTHER" id="PTHR32154:SF0">
    <property type="entry name" value="PYRUVATE-FLAVODOXIN OXIDOREDUCTASE-RELATED"/>
    <property type="match status" value="1"/>
</dbReference>
<comment type="caution">
    <text evidence="14">The sequence shown here is derived from an EMBL/GenBank/DDBJ whole genome shotgun (WGS) entry which is preliminary data.</text>
</comment>
<feature type="binding site" evidence="10">
    <location>
        <position position="852"/>
    </location>
    <ligand>
        <name>thiamine diphosphate</name>
        <dbReference type="ChEBI" id="CHEBI:58937"/>
    </ligand>
</feature>
<dbReference type="Pfam" id="PF01558">
    <property type="entry name" value="POR"/>
    <property type="match status" value="1"/>
</dbReference>
<evidence type="ECO:0000259" key="13">
    <source>
        <dbReference type="PROSITE" id="PS51379"/>
    </source>
</evidence>
<dbReference type="InterPro" id="IPR019456">
    <property type="entry name" value="Pyrv-flavodox_OxRtase_EKR"/>
</dbReference>
<feature type="domain" description="4Fe-4S ferredoxin-type" evidence="13">
    <location>
        <begin position="741"/>
        <end position="770"/>
    </location>
</feature>
<dbReference type="InterPro" id="IPR017900">
    <property type="entry name" value="4Fe4S_Fe_S_CS"/>
</dbReference>
<keyword evidence="14" id="KW-0670">Pyruvate</keyword>
<dbReference type="PANTHER" id="PTHR32154">
    <property type="entry name" value="PYRUVATE-FLAVODOXIN OXIDOREDUCTASE-RELATED"/>
    <property type="match status" value="1"/>
</dbReference>
<dbReference type="InterPro" id="IPR029061">
    <property type="entry name" value="THDP-binding"/>
</dbReference>
<dbReference type="CDD" id="cd03377">
    <property type="entry name" value="TPP_PFOR_PNO"/>
    <property type="match status" value="1"/>
</dbReference>
<feature type="site" description="Important for catalytic activity" evidence="11">
    <location>
        <position position="1008"/>
    </location>
</feature>
<feature type="binding site" evidence="12">
    <location>
        <position position="756"/>
    </location>
    <ligand>
        <name>[4Fe-4S] cluster</name>
        <dbReference type="ChEBI" id="CHEBI:49883"/>
        <label>2</label>
    </ligand>
</feature>
<dbReference type="FunFam" id="3.40.50.970:FF:000041">
    <property type="entry name" value="Pyruvate:ferredoxin (Flavodoxin) oxidoreductase"/>
    <property type="match status" value="1"/>
</dbReference>
<dbReference type="InterPro" id="IPR033412">
    <property type="entry name" value="PFOR_II"/>
</dbReference>
<accession>A0A831SS81</accession>
<dbReference type="InterPro" id="IPR019752">
    <property type="entry name" value="Pyrv/ketoisovalerate_OxRed_cat"/>
</dbReference>
<dbReference type="Gene3D" id="3.40.50.920">
    <property type="match status" value="1"/>
</dbReference>
<dbReference type="GO" id="GO:0022900">
    <property type="term" value="P:electron transport chain"/>
    <property type="evidence" value="ECO:0007669"/>
    <property type="project" value="InterPro"/>
</dbReference>
<keyword evidence="6 9" id="KW-0560">Oxidoreductase</keyword>
<dbReference type="Gene3D" id="3.30.70.20">
    <property type="match status" value="1"/>
</dbReference>
<dbReference type="SUPFAM" id="SSF52518">
    <property type="entry name" value="Thiamin diphosphate-binding fold (THDP-binding)"/>
    <property type="match status" value="2"/>
</dbReference>
<name>A0A831SS81_PROAE</name>
<dbReference type="PROSITE" id="PS51379">
    <property type="entry name" value="4FE4S_FER_2"/>
    <property type="match status" value="2"/>
</dbReference>
<dbReference type="FunFam" id="3.40.50.970:FF:000012">
    <property type="entry name" value="Pyruvate:ferredoxin (Flavodoxin) oxidoreductase"/>
    <property type="match status" value="1"/>
</dbReference>
<dbReference type="SUPFAM" id="SSF52922">
    <property type="entry name" value="TK C-terminal domain-like"/>
    <property type="match status" value="1"/>
</dbReference>
<dbReference type="AlphaFoldDB" id="A0A831SS81"/>
<dbReference type="FunFam" id="3.40.920.10:FF:000001">
    <property type="entry name" value="Pyruvate:ferredoxin (Flavodoxin) oxidoreductase"/>
    <property type="match status" value="1"/>
</dbReference>
<dbReference type="Pfam" id="PF17147">
    <property type="entry name" value="PFOR_II"/>
    <property type="match status" value="1"/>
</dbReference>
<evidence type="ECO:0000256" key="11">
    <source>
        <dbReference type="PIRSR" id="PIRSR000159-2"/>
    </source>
</evidence>
<evidence type="ECO:0000256" key="5">
    <source>
        <dbReference type="ARBA" id="ARBA00022982"/>
    </source>
</evidence>
<dbReference type="InterPro" id="IPR037112">
    <property type="entry name" value="Pyrv-flavodox_OxR_EKR_sf"/>
</dbReference>
<dbReference type="FunFam" id="3.30.70.20:FF:000022">
    <property type="entry name" value="Pyruvate:ferredoxin (Flavodoxin) oxidoreductase"/>
    <property type="match status" value="1"/>
</dbReference>
<dbReference type="GO" id="GO:0005506">
    <property type="term" value="F:iron ion binding"/>
    <property type="evidence" value="ECO:0007669"/>
    <property type="project" value="InterPro"/>
</dbReference>
<gene>
    <name evidence="14" type="primary">nifJ</name>
    <name evidence="14" type="ORF">ENN50_05665</name>
</gene>
<feature type="binding site" evidence="10">
    <location>
        <begin position="1003"/>
        <end position="1008"/>
    </location>
    <ligand>
        <name>thiamine diphosphate</name>
        <dbReference type="ChEBI" id="CHEBI:58937"/>
    </ligand>
</feature>
<evidence type="ECO:0000256" key="1">
    <source>
        <dbReference type="ARBA" id="ARBA00009032"/>
    </source>
</evidence>
<keyword evidence="7 12" id="KW-0408">Iron</keyword>
<feature type="binding site" evidence="12">
    <location>
        <position position="1083"/>
    </location>
    <ligand>
        <name>[4Fe-4S] cluster</name>
        <dbReference type="ChEBI" id="CHEBI:49883"/>
        <label>3</label>
    </ligand>
</feature>
<protein>
    <submittedName>
        <fullName evidence="14">Pyruvate:ferredoxin (Flavodoxin) oxidoreductase</fullName>
    </submittedName>
</protein>
<feature type="domain" description="4Fe-4S ferredoxin-type" evidence="13">
    <location>
        <begin position="685"/>
        <end position="714"/>
    </location>
</feature>
<keyword evidence="4 12" id="KW-0479">Metal-binding</keyword>
<evidence type="ECO:0000256" key="3">
    <source>
        <dbReference type="ARBA" id="ARBA00022485"/>
    </source>
</evidence>
<dbReference type="InterPro" id="IPR002880">
    <property type="entry name" value="Pyrv_Fd/Flavodoxin_OxRdtase_N"/>
</dbReference>
<dbReference type="InterPro" id="IPR009014">
    <property type="entry name" value="Transketo_C/PFOR_II"/>
</dbReference>
<feature type="binding site" evidence="10">
    <location>
        <begin position="974"/>
        <end position="977"/>
    </location>
    <ligand>
        <name>thiamine diphosphate</name>
        <dbReference type="ChEBI" id="CHEBI:58937"/>
    </ligand>
</feature>
<feature type="binding site" evidence="10">
    <location>
        <position position="829"/>
    </location>
    <ligand>
        <name>thiamine diphosphate</name>
        <dbReference type="ChEBI" id="CHEBI:58937"/>
    </ligand>
</feature>
<dbReference type="FunFam" id="3.40.50.920:FF:000007">
    <property type="entry name" value="Pyruvate:ferredoxin (Flavodoxin) oxidoreductase"/>
    <property type="match status" value="1"/>
</dbReference>
<feature type="binding site" evidence="12">
    <location>
        <position position="697"/>
    </location>
    <ligand>
        <name>[4Fe-4S] cluster</name>
        <dbReference type="ChEBI" id="CHEBI:49883"/>
        <label>1</label>
    </ligand>
</feature>
<feature type="binding site" evidence="12">
    <location>
        <position position="827"/>
    </location>
    <ligand>
        <name>[4Fe-4S] cluster</name>
        <dbReference type="ChEBI" id="CHEBI:49883"/>
        <label>3</label>
    </ligand>
</feature>
<reference evidence="14" key="1">
    <citation type="journal article" date="2020" name="mSystems">
        <title>Genome- and Community-Level Interaction Insights into Carbon Utilization and Element Cycling Functions of Hydrothermarchaeota in Hydrothermal Sediment.</title>
        <authorList>
            <person name="Zhou Z."/>
            <person name="Liu Y."/>
            <person name="Xu W."/>
            <person name="Pan J."/>
            <person name="Luo Z.H."/>
            <person name="Li M."/>
        </authorList>
    </citation>
    <scope>NUCLEOTIDE SEQUENCE [LARGE SCALE GENOMIC DNA]</scope>
    <source>
        <strain evidence="14">SpSt-1181</strain>
    </source>
</reference>
<dbReference type="InterPro" id="IPR017896">
    <property type="entry name" value="4Fe4S_Fe-S-bd"/>
</dbReference>
<feature type="binding site" evidence="12">
    <location>
        <position position="753"/>
    </location>
    <ligand>
        <name>[4Fe-4S] cluster</name>
        <dbReference type="ChEBI" id="CHEBI:49883"/>
        <label>2</label>
    </ligand>
</feature>
<dbReference type="Pfam" id="PF12838">
    <property type="entry name" value="Fer4_7"/>
    <property type="match status" value="1"/>
</dbReference>
<dbReference type="CDD" id="cd07034">
    <property type="entry name" value="TPP_PYR_PFOR_IOR-alpha_like"/>
    <property type="match status" value="1"/>
</dbReference>
<dbReference type="InterPro" id="IPR002869">
    <property type="entry name" value="Pyrv_flavodox_OxRed_cen"/>
</dbReference>
<dbReference type="SMART" id="SM00890">
    <property type="entry name" value="EKR"/>
    <property type="match status" value="1"/>
</dbReference>
<dbReference type="Gene3D" id="3.40.920.10">
    <property type="entry name" value="Pyruvate-ferredoxin oxidoreductase, PFOR, domain III"/>
    <property type="match status" value="1"/>
</dbReference>
<evidence type="ECO:0000313" key="14">
    <source>
        <dbReference type="EMBL" id="HED31158.1"/>
    </source>
</evidence>
<feature type="binding site" evidence="12">
    <location>
        <position position="700"/>
    </location>
    <ligand>
        <name>[4Fe-4S] cluster</name>
        <dbReference type="ChEBI" id="CHEBI:49883"/>
        <label>1</label>
    </ligand>
</feature>
<evidence type="ECO:0000256" key="9">
    <source>
        <dbReference type="PIRNR" id="PIRNR000159"/>
    </source>
</evidence>
<dbReference type="EMBL" id="DSBW01000129">
    <property type="protein sequence ID" value="HED31158.1"/>
    <property type="molecule type" value="Genomic_DNA"/>
</dbReference>
<proteinExistence type="inferred from homology"/>
<organism evidence="14">
    <name type="scientific">Prosthecochloris aestuarii</name>
    <dbReference type="NCBI Taxonomy" id="1102"/>
    <lineage>
        <taxon>Bacteria</taxon>
        <taxon>Pseudomonadati</taxon>
        <taxon>Chlorobiota</taxon>
        <taxon>Chlorobiia</taxon>
        <taxon>Chlorobiales</taxon>
        <taxon>Chlorobiaceae</taxon>
        <taxon>Prosthecochloris</taxon>
    </lineage>
</organism>
<comment type="cofactor">
    <cofactor evidence="12">
        <name>[4Fe-4S] cluster</name>
        <dbReference type="ChEBI" id="CHEBI:49883"/>
    </cofactor>
    <text evidence="12">Binds 3 [4Fe-4S] clusters per subunit.</text>
</comment>
<dbReference type="Proteomes" id="UP000886335">
    <property type="component" value="Unassembled WGS sequence"/>
</dbReference>
<feature type="binding site" evidence="12">
    <location>
        <position position="704"/>
    </location>
    <ligand>
        <name>[4Fe-4S] cluster</name>
        <dbReference type="ChEBI" id="CHEBI:49883"/>
        <label>2</label>
    </ligand>
</feature>
<feature type="binding site" evidence="12">
    <location>
        <position position="750"/>
    </location>
    <ligand>
        <name>[4Fe-4S] cluster</name>
        <dbReference type="ChEBI" id="CHEBI:49883"/>
        <label>2</label>
    </ligand>
</feature>
<keyword evidence="2 9" id="KW-0813">Transport</keyword>
<dbReference type="NCBIfam" id="TIGR02176">
    <property type="entry name" value="pyruv_ox_red"/>
    <property type="match status" value="1"/>
</dbReference>
<sequence>MSRTYKTLEGNEALAHVAYRTNEVISIYPITPASNMGEYSDAWAAEGIPNIWGSVPLVDEMQSEAGAIAAVHGAVQTGALSTTFTAAQGLLLMPPTMYKIAGELTPCTIHVSARSLACQALSIFGDHGDVMSVRGTGFALLASGSGQEVMDLALISQAATLKSRIPFLHFFDGFRTSHEITKIEVLSDDDIRSMIDDDLVIAHRNRRMSPDQPIIRGTSQNPDVYFQGRETVNKFYAACPEIVEEYMERFRQLTGREYKLYQYYGAPDAERVIVMMGSGAETALETVNYLNTQGEKVGLVKVRLYRPFDVERFVKALPSTVRAIAALDRMKEPGSAGEPLYLDVVNAIHEGLENKTTSIDPSIVGGRYGLSSKEFTPAMVKAIFDNLAQDSPKNHFTIGINDDVMHTSLPYDESFSIEPDEVFRAMFYGLGSDGTVGANKNSIKIIGENTDNYAQGYFVYDSKKAGSITVSHLRFGPNPIHSTYKISRAQFIGCHHWIFLESIDLVKNLNEGGTLLVNSHYAPEELWDHLPKLVQQHLIDKKAKLYTIDAYKVAHESKMGQRINTIMQACFFAISGVLPREEAIEKIKDSIRETYGKKGDDIVNQNIQAVDNTLSNLHEIKIGSVADSSKKMRPPIFGEAPEFVCNTLATIISGQGDDIPVSQMPCDGTFPVGTSKFEKRNLAQEVPVWEADLCIQCGKCSMVCSHGVIRCKAYDPKYLENAPSTFKCVDAKGKNWEGLKYTIQVSVEDCTGCEICAHVCPARDKQNPERHALNMAQQEPLRENEVDNWNFFLNIPEFDRSKINTKLIKEQQLQQPLFEFNGACAGCGETPYVKLMTQLFGDRLVLGNATGCSSIYGGNLPTTPFCTTPEGLGPTWSNSLFEDTAEFALGFRISIDKQKEYAEELVRLLSAEIGETLATEILDASQNDEPEIFEQRKRVGILKEKLANLERQEAKNLLVIADMLVKKSVWAIGGDGWAYDIGYSGVDHVTASGQNVNMIVLDTEVYSNTGGQASKATPKAAVAKFAAAGRPVTKKDLGMISMSYGNAYVASVAMGARDEQTLKAFLEAEAYDGPSIIIAYSHCIAHGITMATGMEQQKLAVDSGHWLLYRYNPERMKEGKNPLVLDSRKPKIPVADFLNTENRFRMLKKSHPELAKQYFEDIQKEVDARYATYEYLAARKFPND</sequence>
<feature type="binding site" evidence="12">
    <location>
        <position position="760"/>
    </location>
    <ligand>
        <name>[4Fe-4S] cluster</name>
        <dbReference type="ChEBI" id="CHEBI:49883"/>
        <label>1</label>
    </ligand>
</feature>
<keyword evidence="8 12" id="KW-0411">Iron-sulfur</keyword>
<dbReference type="Gene3D" id="4.10.780.10">
    <property type="entry name" value="Pyruvate-flavodoxin oxidoreductase, EKR domain"/>
    <property type="match status" value="1"/>
</dbReference>
<dbReference type="InterPro" id="IPR050722">
    <property type="entry name" value="Pyruvate:ferred/Flavod_OxRd"/>
</dbReference>
<feature type="site" description="Important for catalytic activity" evidence="11">
    <location>
        <position position="31"/>
    </location>
</feature>
<feature type="binding site" evidence="12">
    <location>
        <position position="852"/>
    </location>
    <ligand>
        <name>[4Fe-4S] cluster</name>
        <dbReference type="ChEBI" id="CHEBI:49883"/>
        <label>3</label>
    </ligand>
</feature>
<dbReference type="GO" id="GO:0051539">
    <property type="term" value="F:4 iron, 4 sulfur cluster binding"/>
    <property type="evidence" value="ECO:0007669"/>
    <property type="project" value="UniProtKB-KW"/>
</dbReference>
<comment type="similarity">
    <text evidence="1 9">Belongs to the pyruvate:ferredoxin/flavodoxin oxidoreductase family.</text>
</comment>
<feature type="binding site" evidence="10">
    <location>
        <position position="64"/>
    </location>
    <ligand>
        <name>thiamine diphosphate</name>
        <dbReference type="ChEBI" id="CHEBI:58937"/>
    </ligand>
</feature>
<feature type="binding site" evidence="10">
    <location>
        <position position="114"/>
    </location>
    <ligand>
        <name>pyruvate</name>
        <dbReference type="ChEBI" id="CHEBI:15361"/>
    </ligand>
</feature>
<evidence type="ECO:0000256" key="2">
    <source>
        <dbReference type="ARBA" id="ARBA00022448"/>
    </source>
</evidence>
<feature type="site" description="Important for catalytic activity" evidence="11">
    <location>
        <position position="64"/>
    </location>
</feature>
<keyword evidence="5 9" id="KW-0249">Electron transport</keyword>
<dbReference type="GO" id="GO:0044281">
    <property type="term" value="P:small molecule metabolic process"/>
    <property type="evidence" value="ECO:0007669"/>
    <property type="project" value="UniProtKB-ARBA"/>
</dbReference>